<dbReference type="PANTHER" id="PTHR40841">
    <property type="entry name" value="SIDEROPHORE TRIACETYLFUSARININE C ESTERASE"/>
    <property type="match status" value="1"/>
</dbReference>
<evidence type="ECO:0000313" key="4">
    <source>
        <dbReference type="Proteomes" id="UP001610706"/>
    </source>
</evidence>
<dbReference type="InterPro" id="IPR029058">
    <property type="entry name" value="AB_hydrolase_fold"/>
</dbReference>
<dbReference type="PANTHER" id="PTHR40841:SF2">
    <property type="entry name" value="SIDEROPHORE-DEGRADING ESTERASE (EUROFUNG)"/>
    <property type="match status" value="1"/>
</dbReference>
<evidence type="ECO:0000256" key="1">
    <source>
        <dbReference type="ARBA" id="ARBA00005622"/>
    </source>
</evidence>
<dbReference type="Pfam" id="PF00756">
    <property type="entry name" value="Esterase"/>
    <property type="match status" value="1"/>
</dbReference>
<comment type="similarity">
    <text evidence="1">Belongs to the esterase D family.</text>
</comment>
<evidence type="ECO:0000313" key="3">
    <source>
        <dbReference type="EMBL" id="MFH7566052.1"/>
    </source>
</evidence>
<reference evidence="3 4" key="1">
    <citation type="submission" date="2024-08" db="EMBL/GenBank/DDBJ databases">
        <title>Oceanimonas smirnovii Genome sequencing and assembly.</title>
        <authorList>
            <person name="Tang B."/>
        </authorList>
    </citation>
    <scope>NUCLEOTIDE SEQUENCE [LARGE SCALE GENOMIC DNA]</scope>
    <source>
        <strain evidence="3 4">OS2020-119</strain>
    </source>
</reference>
<proteinExistence type="inferred from homology"/>
<comment type="caution">
    <text evidence="3">The sequence shown here is derived from an EMBL/GenBank/DDBJ whole genome shotgun (WGS) entry which is preliminary data.</text>
</comment>
<dbReference type="RefSeq" id="WP_395545647.1">
    <property type="nucleotide sequence ID" value="NZ_CP166302.1"/>
</dbReference>
<evidence type="ECO:0000256" key="2">
    <source>
        <dbReference type="ARBA" id="ARBA00022801"/>
    </source>
</evidence>
<dbReference type="SUPFAM" id="SSF53474">
    <property type="entry name" value="alpha/beta-Hydrolases"/>
    <property type="match status" value="1"/>
</dbReference>
<dbReference type="InterPro" id="IPR052558">
    <property type="entry name" value="Siderophore_Hydrolase_D"/>
</dbReference>
<protein>
    <submittedName>
        <fullName evidence="3">Alpha/beta hydrolase</fullName>
    </submittedName>
</protein>
<gene>
    <name evidence="3" type="ORF">AB9R89_12035</name>
</gene>
<dbReference type="InterPro" id="IPR000801">
    <property type="entry name" value="Esterase-like"/>
</dbReference>
<keyword evidence="2 3" id="KW-0378">Hydrolase</keyword>
<dbReference type="GO" id="GO:0016787">
    <property type="term" value="F:hydrolase activity"/>
    <property type="evidence" value="ECO:0007669"/>
    <property type="project" value="UniProtKB-KW"/>
</dbReference>
<sequence>MTMTWSLADSRVRKYSATSSGIEYEISIWQPKGEPPKQGWPVVYVLDGNALFATVVEAIQRGGRRPDATGVGPAAVVGIAHGDERLFATEFRYRDFTFEPSAAVKADTAGGGRAFLDFISRQLTPELAREFNFNRAHQMLFGHSLAGYFVLNALGLQPHAFSHFAAISPSVWWQPDALNKRLQQLQATQAPRVLIATGEWEGTPAPWIPDGPAREQLIARRNTRAMLTHAAAVADLCQQQLGPQRVSYRCFPEEDHSSVVMIGIQRALRLMFEP</sequence>
<organism evidence="3 4">
    <name type="scientific">Oceanimonas smirnovii</name>
    <dbReference type="NCBI Taxonomy" id="264574"/>
    <lineage>
        <taxon>Bacteria</taxon>
        <taxon>Pseudomonadati</taxon>
        <taxon>Pseudomonadota</taxon>
        <taxon>Gammaproteobacteria</taxon>
        <taxon>Aeromonadales</taxon>
        <taxon>Aeromonadaceae</taxon>
        <taxon>Oceanimonas</taxon>
    </lineage>
</organism>
<dbReference type="Gene3D" id="3.40.50.1820">
    <property type="entry name" value="alpha/beta hydrolase"/>
    <property type="match status" value="1"/>
</dbReference>
<name>A0ABW7P3I8_9GAMM</name>
<dbReference type="Proteomes" id="UP001610706">
    <property type="component" value="Unassembled WGS sequence"/>
</dbReference>
<accession>A0ABW7P3I8</accession>
<keyword evidence="4" id="KW-1185">Reference proteome</keyword>
<dbReference type="EMBL" id="JBGFTR010000019">
    <property type="protein sequence ID" value="MFH7566052.1"/>
    <property type="molecule type" value="Genomic_DNA"/>
</dbReference>